<sequence length="86" mass="10037">MADDKYADLFEEITGETGTTQSQEQSEIIDVSDAEERGLPTTEVDCPECDNDRAYWYMQQIRSADESETRFFVCTECEHSWREDDH</sequence>
<dbReference type="PATRIC" id="fig|1227455.4.peg.68"/>
<dbReference type="SUPFAM" id="SSF57783">
    <property type="entry name" value="Zinc beta-ribbon"/>
    <property type="match status" value="1"/>
</dbReference>
<dbReference type="InParanoid" id="M0MSZ9"/>
<keyword evidence="1" id="KW-0479">Metal-binding</keyword>
<dbReference type="GO" id="GO:0006351">
    <property type="term" value="P:DNA-templated transcription"/>
    <property type="evidence" value="ECO:0007669"/>
    <property type="project" value="InterPro"/>
</dbReference>
<accession>M0MSZ9</accession>
<name>M0MSZ9_9EURY</name>
<gene>
    <name evidence="5" type="ORF">C449_00340</name>
</gene>
<dbReference type="Pfam" id="PF01096">
    <property type="entry name" value="Zn_ribbon_TFIIS"/>
    <property type="match status" value="1"/>
</dbReference>
<evidence type="ECO:0000313" key="5">
    <source>
        <dbReference type="EMBL" id="EMA47874.1"/>
    </source>
</evidence>
<keyword evidence="3" id="KW-0862">Zinc</keyword>
<proteinExistence type="predicted"/>
<dbReference type="SMART" id="SM00440">
    <property type="entry name" value="ZnF_C2C2"/>
    <property type="match status" value="1"/>
</dbReference>
<keyword evidence="2" id="KW-0863">Zinc-finger</keyword>
<dbReference type="STRING" id="1227455.C449_00340"/>
<evidence type="ECO:0000256" key="2">
    <source>
        <dbReference type="ARBA" id="ARBA00022771"/>
    </source>
</evidence>
<dbReference type="GO" id="GO:0003899">
    <property type="term" value="F:DNA-directed RNA polymerase activity"/>
    <property type="evidence" value="ECO:0007669"/>
    <property type="project" value="InterPro"/>
</dbReference>
<dbReference type="InterPro" id="IPR001222">
    <property type="entry name" value="Znf_TFIIS"/>
</dbReference>
<dbReference type="OrthoDB" id="72957at2157"/>
<dbReference type="Proteomes" id="UP000011669">
    <property type="component" value="Unassembled WGS sequence"/>
</dbReference>
<organism evidence="5 6">
    <name type="scientific">Halococcus saccharolyticus DSM 5350</name>
    <dbReference type="NCBI Taxonomy" id="1227455"/>
    <lineage>
        <taxon>Archaea</taxon>
        <taxon>Methanobacteriati</taxon>
        <taxon>Methanobacteriota</taxon>
        <taxon>Stenosarchaea group</taxon>
        <taxon>Halobacteria</taxon>
        <taxon>Halobacteriales</taxon>
        <taxon>Halococcaceae</taxon>
        <taxon>Halococcus</taxon>
    </lineage>
</organism>
<dbReference type="Gene3D" id="2.20.25.10">
    <property type="match status" value="1"/>
</dbReference>
<evidence type="ECO:0000313" key="6">
    <source>
        <dbReference type="Proteomes" id="UP000011669"/>
    </source>
</evidence>
<dbReference type="PANTHER" id="PTHR11239:SF12">
    <property type="entry name" value="DNA-DIRECTED RNA POLYMERASE III SUBUNIT RPC10"/>
    <property type="match status" value="1"/>
</dbReference>
<dbReference type="AlphaFoldDB" id="M0MSZ9"/>
<reference evidence="5 6" key="1">
    <citation type="journal article" date="2014" name="PLoS Genet.">
        <title>Phylogenetically driven sequencing of extremely halophilic archaea reveals strategies for static and dynamic osmo-response.</title>
        <authorList>
            <person name="Becker E.A."/>
            <person name="Seitzer P.M."/>
            <person name="Tritt A."/>
            <person name="Larsen D."/>
            <person name="Krusor M."/>
            <person name="Yao A.I."/>
            <person name="Wu D."/>
            <person name="Madern D."/>
            <person name="Eisen J.A."/>
            <person name="Darling A.E."/>
            <person name="Facciotti M.T."/>
        </authorList>
    </citation>
    <scope>NUCLEOTIDE SEQUENCE [LARGE SCALE GENOMIC DNA]</scope>
    <source>
        <strain evidence="5 6">DSM 5350</strain>
    </source>
</reference>
<evidence type="ECO:0000256" key="3">
    <source>
        <dbReference type="ARBA" id="ARBA00022833"/>
    </source>
</evidence>
<evidence type="ECO:0000256" key="1">
    <source>
        <dbReference type="ARBA" id="ARBA00022723"/>
    </source>
</evidence>
<dbReference type="PROSITE" id="PS00466">
    <property type="entry name" value="ZF_TFIIS_1"/>
    <property type="match status" value="1"/>
</dbReference>
<dbReference type="GO" id="GO:0003676">
    <property type="term" value="F:nucleic acid binding"/>
    <property type="evidence" value="ECO:0007669"/>
    <property type="project" value="InterPro"/>
</dbReference>
<evidence type="ECO:0000259" key="4">
    <source>
        <dbReference type="PROSITE" id="PS00466"/>
    </source>
</evidence>
<dbReference type="CDD" id="cd10511">
    <property type="entry name" value="Zn-ribbon_TFS"/>
    <property type="match status" value="1"/>
</dbReference>
<dbReference type="RefSeq" id="WP_006075862.1">
    <property type="nucleotide sequence ID" value="NZ_AOMD01000002.1"/>
</dbReference>
<dbReference type="GO" id="GO:0008270">
    <property type="term" value="F:zinc ion binding"/>
    <property type="evidence" value="ECO:0007669"/>
    <property type="project" value="UniProtKB-KW"/>
</dbReference>
<keyword evidence="6" id="KW-1185">Reference proteome</keyword>
<dbReference type="PANTHER" id="PTHR11239">
    <property type="entry name" value="DNA-DIRECTED RNA POLYMERASE"/>
    <property type="match status" value="1"/>
</dbReference>
<feature type="domain" description="TFIIS-type" evidence="4">
    <location>
        <begin position="46"/>
        <end position="81"/>
    </location>
</feature>
<dbReference type="InterPro" id="IPR012164">
    <property type="entry name" value="Rpa12/Rpb9/Rpc10/TFS"/>
</dbReference>
<dbReference type="FunCoup" id="M0MSZ9">
    <property type="interactions" value="103"/>
</dbReference>
<protein>
    <submittedName>
        <fullName evidence="5">Transcription factor TFIIS</fullName>
    </submittedName>
</protein>
<comment type="caution">
    <text evidence="5">The sequence shown here is derived from an EMBL/GenBank/DDBJ whole genome shotgun (WGS) entry which is preliminary data.</text>
</comment>
<dbReference type="EMBL" id="AOMD01000002">
    <property type="protein sequence ID" value="EMA47874.1"/>
    <property type="molecule type" value="Genomic_DNA"/>
</dbReference>